<evidence type="ECO:0000256" key="3">
    <source>
        <dbReference type="ARBA" id="ARBA00023163"/>
    </source>
</evidence>
<dbReference type="InterPro" id="IPR036388">
    <property type="entry name" value="WH-like_DNA-bd_sf"/>
</dbReference>
<dbReference type="CDD" id="cd07377">
    <property type="entry name" value="WHTH_GntR"/>
    <property type="match status" value="1"/>
</dbReference>
<dbReference type="Gene3D" id="1.10.10.10">
    <property type="entry name" value="Winged helix-like DNA-binding domain superfamily/Winged helix DNA-binding domain"/>
    <property type="match status" value="1"/>
</dbReference>
<sequence>MANAKFEEVAKQLIERIEDGTYSSAQRLPSEYDLAEEFDVSRLTVRKAIDTLIASKILVKDPGKGTYVMSTSVPNKIESGRMGLQSFTESARAYGKTSQTEVLKFEPLDNPDEEIQKKLKLEKSIHPEVDELVRRRFWDNEPMTIEDIVIPHKYVKGYKKEDFNQSLFEILSKSVEISYSQQEIEVILVDKKMAELLGVEVGQPLMCVKSVTYTADARPIFYDKSYYRADKYTFRTTLTRLEH</sequence>
<protein>
    <submittedName>
        <fullName evidence="5">Transcriptional regulator</fullName>
    </submittedName>
</protein>
<dbReference type="EMBL" id="JQBX01000007">
    <property type="protein sequence ID" value="KRN94163.1"/>
    <property type="molecule type" value="Genomic_DNA"/>
</dbReference>
<dbReference type="SUPFAM" id="SSF46785">
    <property type="entry name" value="Winged helix' DNA-binding domain"/>
    <property type="match status" value="1"/>
</dbReference>
<comment type="caution">
    <text evidence="5">The sequence shown here is derived from an EMBL/GenBank/DDBJ whole genome shotgun (WGS) entry which is preliminary data.</text>
</comment>
<evidence type="ECO:0000259" key="4">
    <source>
        <dbReference type="PROSITE" id="PS50949"/>
    </source>
</evidence>
<dbReference type="RefSeq" id="WP_057802591.1">
    <property type="nucleotide sequence ID" value="NZ_JQBX01000007.1"/>
</dbReference>
<dbReference type="PANTHER" id="PTHR44846:SF1">
    <property type="entry name" value="MANNOSYL-D-GLYCERATE TRANSPORT_METABOLISM SYSTEM REPRESSOR MNGR-RELATED"/>
    <property type="match status" value="1"/>
</dbReference>
<evidence type="ECO:0000256" key="2">
    <source>
        <dbReference type="ARBA" id="ARBA00023125"/>
    </source>
</evidence>
<accession>A0A0R2KX76</accession>
<dbReference type="PROSITE" id="PS50949">
    <property type="entry name" value="HTH_GNTR"/>
    <property type="match status" value="1"/>
</dbReference>
<dbReference type="Proteomes" id="UP000051859">
    <property type="component" value="Unassembled WGS sequence"/>
</dbReference>
<keyword evidence="2" id="KW-0238">DNA-binding</keyword>
<dbReference type="GO" id="GO:0003700">
    <property type="term" value="F:DNA-binding transcription factor activity"/>
    <property type="evidence" value="ECO:0007669"/>
    <property type="project" value="InterPro"/>
</dbReference>
<gene>
    <name evidence="5" type="ORF">IV81_GL001577</name>
</gene>
<dbReference type="PRINTS" id="PR00035">
    <property type="entry name" value="HTHGNTR"/>
</dbReference>
<dbReference type="Gene3D" id="3.40.1410.10">
    <property type="entry name" value="Chorismate lyase-like"/>
    <property type="match status" value="1"/>
</dbReference>
<dbReference type="STRING" id="331679.IV81_GL001577"/>
<dbReference type="NCBIfam" id="NF041547">
    <property type="entry name" value="GntR_LSA1692"/>
    <property type="match status" value="1"/>
</dbReference>
<dbReference type="Pfam" id="PF00392">
    <property type="entry name" value="GntR"/>
    <property type="match status" value="1"/>
</dbReference>
<dbReference type="InterPro" id="IPR000524">
    <property type="entry name" value="Tscrpt_reg_HTH_GntR"/>
</dbReference>
<dbReference type="PANTHER" id="PTHR44846">
    <property type="entry name" value="MANNOSYL-D-GLYCERATE TRANSPORT/METABOLISM SYSTEM REPRESSOR MNGR-RELATED"/>
    <property type="match status" value="1"/>
</dbReference>
<proteinExistence type="predicted"/>
<dbReference type="InterPro" id="IPR050679">
    <property type="entry name" value="Bact_HTH_transcr_reg"/>
</dbReference>
<dbReference type="Pfam" id="PF07702">
    <property type="entry name" value="UTRA"/>
    <property type="match status" value="1"/>
</dbReference>
<dbReference type="GO" id="GO:0045892">
    <property type="term" value="P:negative regulation of DNA-templated transcription"/>
    <property type="evidence" value="ECO:0007669"/>
    <property type="project" value="TreeGrafter"/>
</dbReference>
<name>A0A0R2KX76_9LACO</name>
<dbReference type="GO" id="GO:0003677">
    <property type="term" value="F:DNA binding"/>
    <property type="evidence" value="ECO:0007669"/>
    <property type="project" value="UniProtKB-KW"/>
</dbReference>
<dbReference type="PATRIC" id="fig|331679.3.peg.1613"/>
<reference evidence="5 6" key="1">
    <citation type="journal article" date="2015" name="Genome Announc.">
        <title>Expanding the biotechnology potential of lactobacilli through comparative genomics of 213 strains and associated genera.</title>
        <authorList>
            <person name="Sun Z."/>
            <person name="Harris H.M."/>
            <person name="McCann A."/>
            <person name="Guo C."/>
            <person name="Argimon S."/>
            <person name="Zhang W."/>
            <person name="Yang X."/>
            <person name="Jeffery I.B."/>
            <person name="Cooney J.C."/>
            <person name="Kagawa T.F."/>
            <person name="Liu W."/>
            <person name="Song Y."/>
            <person name="Salvetti E."/>
            <person name="Wrobel A."/>
            <person name="Rasinkangas P."/>
            <person name="Parkhill J."/>
            <person name="Rea M.C."/>
            <person name="O'Sullivan O."/>
            <person name="Ritari J."/>
            <person name="Douillard F.P."/>
            <person name="Paul Ross R."/>
            <person name="Yang R."/>
            <person name="Briner A.E."/>
            <person name="Felis G.E."/>
            <person name="de Vos W.M."/>
            <person name="Barrangou R."/>
            <person name="Klaenhammer T.R."/>
            <person name="Caufield P.W."/>
            <person name="Cui Y."/>
            <person name="Zhang H."/>
            <person name="O'Toole P.W."/>
        </authorList>
    </citation>
    <scope>NUCLEOTIDE SEQUENCE [LARGE SCALE GENOMIC DNA]</scope>
    <source>
        <strain evidence="5 6">DSM 18001</strain>
    </source>
</reference>
<evidence type="ECO:0000313" key="6">
    <source>
        <dbReference type="Proteomes" id="UP000051859"/>
    </source>
</evidence>
<dbReference type="SMART" id="SM00866">
    <property type="entry name" value="UTRA"/>
    <property type="match status" value="1"/>
</dbReference>
<dbReference type="InterPro" id="IPR011663">
    <property type="entry name" value="UTRA"/>
</dbReference>
<dbReference type="SUPFAM" id="SSF64288">
    <property type="entry name" value="Chorismate lyase-like"/>
    <property type="match status" value="1"/>
</dbReference>
<dbReference type="InterPro" id="IPR036390">
    <property type="entry name" value="WH_DNA-bd_sf"/>
</dbReference>
<evidence type="ECO:0000256" key="1">
    <source>
        <dbReference type="ARBA" id="ARBA00023015"/>
    </source>
</evidence>
<organism evidence="5 6">
    <name type="scientific">Pediococcus stilesii</name>
    <dbReference type="NCBI Taxonomy" id="331679"/>
    <lineage>
        <taxon>Bacteria</taxon>
        <taxon>Bacillati</taxon>
        <taxon>Bacillota</taxon>
        <taxon>Bacilli</taxon>
        <taxon>Lactobacillales</taxon>
        <taxon>Lactobacillaceae</taxon>
        <taxon>Pediococcus</taxon>
    </lineage>
</organism>
<keyword evidence="3" id="KW-0804">Transcription</keyword>
<keyword evidence="1" id="KW-0805">Transcription regulation</keyword>
<dbReference type="SMART" id="SM00345">
    <property type="entry name" value="HTH_GNTR"/>
    <property type="match status" value="1"/>
</dbReference>
<feature type="domain" description="HTH gntR-type" evidence="4">
    <location>
        <begin position="3"/>
        <end position="71"/>
    </location>
</feature>
<evidence type="ECO:0000313" key="5">
    <source>
        <dbReference type="EMBL" id="KRN94163.1"/>
    </source>
</evidence>
<keyword evidence="6" id="KW-1185">Reference proteome</keyword>
<dbReference type="AlphaFoldDB" id="A0A0R2KX76"/>
<dbReference type="InterPro" id="IPR028978">
    <property type="entry name" value="Chorismate_lyase_/UTRA_dom_sf"/>
</dbReference>